<dbReference type="Proteomes" id="UP000000442">
    <property type="component" value="Chromosome"/>
</dbReference>
<dbReference type="RefSeq" id="WP_015902940.1">
    <property type="nucleotide sequence ID" value="NC_012108.1"/>
</dbReference>
<dbReference type="EMBL" id="CP001087">
    <property type="protein sequence ID" value="ACN14151.1"/>
    <property type="molecule type" value="Genomic_DNA"/>
</dbReference>
<accession>C0QL65</accession>
<dbReference type="STRING" id="177437.HRM2_10390"/>
<dbReference type="InterPro" id="IPR011761">
    <property type="entry name" value="ATP-grasp"/>
</dbReference>
<evidence type="ECO:0000313" key="7">
    <source>
        <dbReference type="Proteomes" id="UP000000442"/>
    </source>
</evidence>
<evidence type="ECO:0000256" key="3">
    <source>
        <dbReference type="ARBA" id="ARBA00022840"/>
    </source>
</evidence>
<dbReference type="GO" id="GO:0016874">
    <property type="term" value="F:ligase activity"/>
    <property type="evidence" value="ECO:0007669"/>
    <property type="project" value="UniProtKB-KW"/>
</dbReference>
<protein>
    <recommendedName>
        <fullName evidence="5">ATP-grasp domain-containing protein</fullName>
    </recommendedName>
</protein>
<organism evidence="6 7">
    <name type="scientific">Desulforapulum autotrophicum (strain ATCC 43914 / DSM 3382 / VKM B-1955 / HRM2)</name>
    <name type="common">Desulfobacterium autotrophicum</name>
    <dbReference type="NCBI Taxonomy" id="177437"/>
    <lineage>
        <taxon>Bacteria</taxon>
        <taxon>Pseudomonadati</taxon>
        <taxon>Thermodesulfobacteriota</taxon>
        <taxon>Desulfobacteria</taxon>
        <taxon>Desulfobacterales</taxon>
        <taxon>Desulfobacteraceae</taxon>
        <taxon>Desulforapulum</taxon>
    </lineage>
</organism>
<proteinExistence type="predicted"/>
<keyword evidence="3 4" id="KW-0067">ATP-binding</keyword>
<dbReference type="GO" id="GO:0005524">
    <property type="term" value="F:ATP binding"/>
    <property type="evidence" value="ECO:0007669"/>
    <property type="project" value="UniProtKB-UniRule"/>
</dbReference>
<evidence type="ECO:0000259" key="5">
    <source>
        <dbReference type="PROSITE" id="PS50975"/>
    </source>
</evidence>
<evidence type="ECO:0000313" key="6">
    <source>
        <dbReference type="EMBL" id="ACN14151.1"/>
    </source>
</evidence>
<evidence type="ECO:0000256" key="4">
    <source>
        <dbReference type="PROSITE-ProRule" id="PRU00409"/>
    </source>
</evidence>
<dbReference type="OrthoDB" id="6964321at2"/>
<dbReference type="PROSITE" id="PS50975">
    <property type="entry name" value="ATP_GRASP"/>
    <property type="match status" value="1"/>
</dbReference>
<dbReference type="InterPro" id="IPR052032">
    <property type="entry name" value="ATP-dep_AA_Ligase"/>
</dbReference>
<keyword evidence="1" id="KW-0436">Ligase</keyword>
<dbReference type="Pfam" id="PF13535">
    <property type="entry name" value="ATP-grasp_4"/>
    <property type="match status" value="1"/>
</dbReference>
<name>C0QL65_DESAH</name>
<dbReference type="Gene3D" id="3.30.470.20">
    <property type="entry name" value="ATP-grasp fold, B domain"/>
    <property type="match status" value="1"/>
</dbReference>
<gene>
    <name evidence="6" type="ordered locus">HRM2_10390</name>
</gene>
<keyword evidence="7" id="KW-1185">Reference proteome</keyword>
<feature type="domain" description="ATP-grasp" evidence="5">
    <location>
        <begin position="89"/>
        <end position="298"/>
    </location>
</feature>
<sequence length="396" mass="45656">MFFADKPYISDFFKMSVRDNGIPVVDTDTAKQMDLYDGTKRISEAQAVETIQKLKDPILYTTSENAIGWIAAHLAFSDLPGKIELFKNKLKFRELTKSLFPDFYFKGVGVEHLERIEFHQLPLPFIIKPIVGFFSMGVYKVSNIHEWGNAIEAIRTEIDQVKNLYPQEVMDPSAFIIEQCIDGDEFAVDAYFNSLGEPVILNILEHVFSSDSDVSDRVYMTSKKLIETNLKEFTEFAAKIGRLAGVKNFPVHIELRRDCSGILLPIEVNPMRFGGWCTTPDLAYLAYGFNPYLYYYLQKQPDWAEILKDKENRLFSVVVLDNSTGLKAEEIESFDYKRLISTFERPMELRKIDFKHYPVFGFLFTDTREDNFIELKNILDSDLNEFVTAKSSGEKK</sequence>
<dbReference type="KEGG" id="dat:HRM2_10390"/>
<dbReference type="SUPFAM" id="SSF56059">
    <property type="entry name" value="Glutathione synthetase ATP-binding domain-like"/>
    <property type="match status" value="1"/>
</dbReference>
<dbReference type="GO" id="GO:0046872">
    <property type="term" value="F:metal ion binding"/>
    <property type="evidence" value="ECO:0007669"/>
    <property type="project" value="InterPro"/>
</dbReference>
<dbReference type="eggNOG" id="COG1181">
    <property type="taxonomic scope" value="Bacteria"/>
</dbReference>
<keyword evidence="2 4" id="KW-0547">Nucleotide-binding</keyword>
<dbReference type="PANTHER" id="PTHR43585:SF2">
    <property type="entry name" value="ATP-GRASP ENZYME FSQD"/>
    <property type="match status" value="1"/>
</dbReference>
<dbReference type="PANTHER" id="PTHR43585">
    <property type="entry name" value="FUMIPYRROLE BIOSYNTHESIS PROTEIN C"/>
    <property type="match status" value="1"/>
</dbReference>
<dbReference type="AlphaFoldDB" id="C0QL65"/>
<reference evidence="6 7" key="1">
    <citation type="journal article" date="2009" name="Environ. Microbiol.">
        <title>Genome sequence of Desulfobacterium autotrophicum HRM2, a marine sulfate reducer oxidizing organic carbon completely to carbon dioxide.</title>
        <authorList>
            <person name="Strittmatter A.W."/>
            <person name="Liesegang H."/>
            <person name="Rabus R."/>
            <person name="Decker I."/>
            <person name="Amann J."/>
            <person name="Andres S."/>
            <person name="Henne A."/>
            <person name="Fricke W.F."/>
            <person name="Martinez-Arias R."/>
            <person name="Bartels D."/>
            <person name="Goesmann A."/>
            <person name="Krause L."/>
            <person name="Puehler A."/>
            <person name="Klenk H.P."/>
            <person name="Richter M."/>
            <person name="Schuler M."/>
            <person name="Gloeckner F.O."/>
            <person name="Meyerdierks A."/>
            <person name="Gottschalk G."/>
            <person name="Amann R."/>
        </authorList>
    </citation>
    <scope>NUCLEOTIDE SEQUENCE [LARGE SCALE GENOMIC DNA]</scope>
    <source>
        <strain evidence="7">ATCC 43914 / DSM 3382 / HRM2</strain>
    </source>
</reference>
<evidence type="ECO:0000256" key="2">
    <source>
        <dbReference type="ARBA" id="ARBA00022741"/>
    </source>
</evidence>
<dbReference type="HOGENOM" id="CLU_061134_0_0_7"/>
<evidence type="ECO:0000256" key="1">
    <source>
        <dbReference type="ARBA" id="ARBA00022598"/>
    </source>
</evidence>